<evidence type="ECO:0000256" key="2">
    <source>
        <dbReference type="ARBA" id="ARBA00012438"/>
    </source>
</evidence>
<evidence type="ECO:0000256" key="1">
    <source>
        <dbReference type="ARBA" id="ARBA00000085"/>
    </source>
</evidence>
<keyword evidence="11" id="KW-0067">ATP-binding</keyword>
<dbReference type="SMART" id="SM00387">
    <property type="entry name" value="HATPase_c"/>
    <property type="match status" value="1"/>
</dbReference>
<dbReference type="Pfam" id="PF00072">
    <property type="entry name" value="Response_reg"/>
    <property type="match status" value="1"/>
</dbReference>
<evidence type="ECO:0000259" key="10">
    <source>
        <dbReference type="PROSITE" id="PS50110"/>
    </source>
</evidence>
<dbReference type="Gene3D" id="3.30.565.10">
    <property type="entry name" value="Histidine kinase-like ATPase, C-terminal domain"/>
    <property type="match status" value="1"/>
</dbReference>
<name>A0ABS9SL08_9BACT</name>
<dbReference type="InterPro" id="IPR004358">
    <property type="entry name" value="Sig_transdc_His_kin-like_C"/>
</dbReference>
<dbReference type="GO" id="GO:0005524">
    <property type="term" value="F:ATP binding"/>
    <property type="evidence" value="ECO:0007669"/>
    <property type="project" value="UniProtKB-KW"/>
</dbReference>
<evidence type="ECO:0000256" key="7">
    <source>
        <dbReference type="PROSITE-ProRule" id="PRU00169"/>
    </source>
</evidence>
<feature type="domain" description="Histidine kinase" evidence="9">
    <location>
        <begin position="1"/>
        <end position="130"/>
    </location>
</feature>
<evidence type="ECO:0000256" key="3">
    <source>
        <dbReference type="ARBA" id="ARBA00022553"/>
    </source>
</evidence>
<dbReference type="EC" id="2.7.13.3" evidence="2"/>
<dbReference type="SMART" id="SM00342">
    <property type="entry name" value="HTH_ARAC"/>
    <property type="match status" value="1"/>
</dbReference>
<feature type="modified residue" description="4-aspartylphosphate" evidence="7">
    <location>
        <position position="200"/>
    </location>
</feature>
<dbReference type="Pfam" id="PF12833">
    <property type="entry name" value="HTH_18"/>
    <property type="match status" value="1"/>
</dbReference>
<evidence type="ECO:0000313" key="11">
    <source>
        <dbReference type="EMBL" id="MCH5598990.1"/>
    </source>
</evidence>
<evidence type="ECO:0000259" key="9">
    <source>
        <dbReference type="PROSITE" id="PS50109"/>
    </source>
</evidence>
<dbReference type="InterPro" id="IPR001789">
    <property type="entry name" value="Sig_transdc_resp-reg_receiver"/>
</dbReference>
<dbReference type="PROSITE" id="PS50110">
    <property type="entry name" value="RESPONSE_REGULATORY"/>
    <property type="match status" value="1"/>
</dbReference>
<dbReference type="PRINTS" id="PR00344">
    <property type="entry name" value="BCTRLSENSOR"/>
</dbReference>
<dbReference type="InterPro" id="IPR018062">
    <property type="entry name" value="HTH_AraC-typ_CS"/>
</dbReference>
<dbReference type="InterPro" id="IPR003594">
    <property type="entry name" value="HATPase_dom"/>
</dbReference>
<dbReference type="PROSITE" id="PS50109">
    <property type="entry name" value="HIS_KIN"/>
    <property type="match status" value="1"/>
</dbReference>
<dbReference type="InterPro" id="IPR009057">
    <property type="entry name" value="Homeodomain-like_sf"/>
</dbReference>
<dbReference type="Pfam" id="PF02518">
    <property type="entry name" value="HATPase_c"/>
    <property type="match status" value="1"/>
</dbReference>
<keyword evidence="4" id="KW-0805">Transcription regulation</keyword>
<keyword evidence="6" id="KW-0804">Transcription</keyword>
<evidence type="ECO:0000259" key="8">
    <source>
        <dbReference type="PROSITE" id="PS01124"/>
    </source>
</evidence>
<feature type="domain" description="HTH araC/xylS-type" evidence="8">
    <location>
        <begin position="299"/>
        <end position="398"/>
    </location>
</feature>
<dbReference type="CDD" id="cd17574">
    <property type="entry name" value="REC_OmpR"/>
    <property type="match status" value="1"/>
</dbReference>
<comment type="catalytic activity">
    <reaction evidence="1">
        <text>ATP + protein L-histidine = ADP + protein N-phospho-L-histidine.</text>
        <dbReference type="EC" id="2.7.13.3"/>
    </reaction>
</comment>
<dbReference type="Gene3D" id="3.40.50.2300">
    <property type="match status" value="1"/>
</dbReference>
<proteinExistence type="predicted"/>
<protein>
    <recommendedName>
        <fullName evidence="2">histidine kinase</fullName>
        <ecNumber evidence="2">2.7.13.3</ecNumber>
    </recommendedName>
</protein>
<sequence length="420" mass="46799">MSTEVNQLHINADAEALQKIISNLLINAFKFAKSFVEIKISLPDLKDDPQKTVSVSVSDDGVGIPQAELQHVFTPFFKVSSPEHKIKNIGGTGIGLSLAKALAEKHEGELNVESKPGTQTVFMLTIPYEQRPGSAIQEPDVELVDDTVRPGILIVEDDLNMLDFIVTNFKGEGYHTFSAANGAEALKILEVQPVELVLSDVMMPEMDGMTLCKKIKNSIDFSHIPVILLTAKGNSDAELQGIESGADAYVVKPFKWKHITALVKNLLETRSRLKEKFNQQPLADIATITTNTHDKKFIETITSIVEERIDDYRLSVEELSKEMAMSRSTLHKKVKAVTGHVPNEFIRLIRLRMAAKLLISGEYNISEVGYKTGFNSPSYFTRCFIQQFKLTPSEFLEKHQNGDLGKVDELLVNDSINKKK</sequence>
<organism evidence="11 12">
    <name type="scientific">Niabella ginsengisoli</name>
    <dbReference type="NCBI Taxonomy" id="522298"/>
    <lineage>
        <taxon>Bacteria</taxon>
        <taxon>Pseudomonadati</taxon>
        <taxon>Bacteroidota</taxon>
        <taxon>Chitinophagia</taxon>
        <taxon>Chitinophagales</taxon>
        <taxon>Chitinophagaceae</taxon>
        <taxon>Niabella</taxon>
    </lineage>
</organism>
<dbReference type="Gene3D" id="1.10.10.60">
    <property type="entry name" value="Homeodomain-like"/>
    <property type="match status" value="2"/>
</dbReference>
<evidence type="ECO:0000256" key="4">
    <source>
        <dbReference type="ARBA" id="ARBA00023015"/>
    </source>
</evidence>
<dbReference type="InterPro" id="IPR005467">
    <property type="entry name" value="His_kinase_dom"/>
</dbReference>
<dbReference type="InterPro" id="IPR036890">
    <property type="entry name" value="HATPase_C_sf"/>
</dbReference>
<evidence type="ECO:0000313" key="12">
    <source>
        <dbReference type="Proteomes" id="UP001202248"/>
    </source>
</evidence>
<keyword evidence="3 7" id="KW-0597">Phosphoprotein</keyword>
<dbReference type="EMBL" id="JAKWBL010000002">
    <property type="protein sequence ID" value="MCH5598990.1"/>
    <property type="molecule type" value="Genomic_DNA"/>
</dbReference>
<feature type="domain" description="Response regulatory" evidence="10">
    <location>
        <begin position="151"/>
        <end position="267"/>
    </location>
</feature>
<dbReference type="SUPFAM" id="SSF46689">
    <property type="entry name" value="Homeodomain-like"/>
    <property type="match status" value="1"/>
</dbReference>
<dbReference type="PANTHER" id="PTHR43547">
    <property type="entry name" value="TWO-COMPONENT HISTIDINE KINASE"/>
    <property type="match status" value="1"/>
</dbReference>
<dbReference type="PANTHER" id="PTHR43547:SF2">
    <property type="entry name" value="HYBRID SIGNAL TRANSDUCTION HISTIDINE KINASE C"/>
    <property type="match status" value="1"/>
</dbReference>
<evidence type="ECO:0000256" key="6">
    <source>
        <dbReference type="ARBA" id="ARBA00023163"/>
    </source>
</evidence>
<dbReference type="PROSITE" id="PS01124">
    <property type="entry name" value="HTH_ARAC_FAMILY_2"/>
    <property type="match status" value="1"/>
</dbReference>
<reference evidence="11 12" key="1">
    <citation type="submission" date="2022-02" db="EMBL/GenBank/DDBJ databases">
        <authorList>
            <person name="Min J."/>
        </authorList>
    </citation>
    <scope>NUCLEOTIDE SEQUENCE [LARGE SCALE GENOMIC DNA]</scope>
    <source>
        <strain evidence="11 12">GR10-1</strain>
    </source>
</reference>
<keyword evidence="11" id="KW-0547">Nucleotide-binding</keyword>
<dbReference type="SUPFAM" id="SSF52172">
    <property type="entry name" value="CheY-like"/>
    <property type="match status" value="1"/>
</dbReference>
<dbReference type="SMART" id="SM00448">
    <property type="entry name" value="REC"/>
    <property type="match status" value="1"/>
</dbReference>
<gene>
    <name evidence="11" type="ORF">MKP09_14285</name>
</gene>
<keyword evidence="5" id="KW-0238">DNA-binding</keyword>
<dbReference type="InterPro" id="IPR018060">
    <property type="entry name" value="HTH_AraC"/>
</dbReference>
<evidence type="ECO:0000256" key="5">
    <source>
        <dbReference type="ARBA" id="ARBA00023125"/>
    </source>
</evidence>
<dbReference type="RefSeq" id="WP_240830651.1">
    <property type="nucleotide sequence ID" value="NZ_JAKWBL010000002.1"/>
</dbReference>
<dbReference type="SUPFAM" id="SSF55874">
    <property type="entry name" value="ATPase domain of HSP90 chaperone/DNA topoisomerase II/histidine kinase"/>
    <property type="match status" value="1"/>
</dbReference>
<accession>A0ABS9SL08</accession>
<dbReference type="InterPro" id="IPR011006">
    <property type="entry name" value="CheY-like_superfamily"/>
</dbReference>
<comment type="caution">
    <text evidence="11">The sequence shown here is derived from an EMBL/GenBank/DDBJ whole genome shotgun (WGS) entry which is preliminary data.</text>
</comment>
<keyword evidence="12" id="KW-1185">Reference proteome</keyword>
<dbReference type="PROSITE" id="PS00041">
    <property type="entry name" value="HTH_ARAC_FAMILY_1"/>
    <property type="match status" value="1"/>
</dbReference>
<dbReference type="Proteomes" id="UP001202248">
    <property type="component" value="Unassembled WGS sequence"/>
</dbReference>